<feature type="compositionally biased region" description="Pro residues" evidence="1">
    <location>
        <begin position="1"/>
        <end position="10"/>
    </location>
</feature>
<comment type="caution">
    <text evidence="2">The sequence shown here is derived from an EMBL/GenBank/DDBJ whole genome shotgun (WGS) entry which is preliminary data.</text>
</comment>
<name>A0A4U0WYJ0_9PEZI</name>
<gene>
    <name evidence="2" type="ORF">B0A55_09719</name>
</gene>
<protein>
    <submittedName>
        <fullName evidence="2">Uncharacterized protein</fullName>
    </submittedName>
</protein>
<dbReference type="AlphaFoldDB" id="A0A4U0WYJ0"/>
<evidence type="ECO:0000313" key="2">
    <source>
        <dbReference type="EMBL" id="TKA67916.1"/>
    </source>
</evidence>
<sequence>MAAPPLPKSPANPQQQQQQQQQAAAQSASPSSPQTPQSPGSQSREQQRVALVLEINTDMLQEVNRLQTEGKGGATTPQIQAQMKAAGQPAELASEEYIQVLRRVQANLGYLMPVAQNDAQKTPRGPAYMSPPPHMPQLRPKFDQLRELFPDWQGLEPRMSQASMSPGTTSMGGANGAPPAVQT</sequence>
<accession>A0A4U0WYJ0</accession>
<dbReference type="EMBL" id="NAJQ01000542">
    <property type="protein sequence ID" value="TKA67916.1"/>
    <property type="molecule type" value="Genomic_DNA"/>
</dbReference>
<dbReference type="OrthoDB" id="2530523at2759"/>
<keyword evidence="3" id="KW-1185">Reference proteome</keyword>
<organism evidence="2 3">
    <name type="scientific">Friedmanniomyces simplex</name>
    <dbReference type="NCBI Taxonomy" id="329884"/>
    <lineage>
        <taxon>Eukaryota</taxon>
        <taxon>Fungi</taxon>
        <taxon>Dikarya</taxon>
        <taxon>Ascomycota</taxon>
        <taxon>Pezizomycotina</taxon>
        <taxon>Dothideomycetes</taxon>
        <taxon>Dothideomycetidae</taxon>
        <taxon>Mycosphaerellales</taxon>
        <taxon>Teratosphaeriaceae</taxon>
        <taxon>Friedmanniomyces</taxon>
    </lineage>
</organism>
<dbReference type="Proteomes" id="UP000309340">
    <property type="component" value="Unassembled WGS sequence"/>
</dbReference>
<feature type="compositionally biased region" description="Low complexity" evidence="1">
    <location>
        <begin position="11"/>
        <end position="43"/>
    </location>
</feature>
<proteinExistence type="predicted"/>
<feature type="region of interest" description="Disordered" evidence="1">
    <location>
        <begin position="157"/>
        <end position="183"/>
    </location>
</feature>
<feature type="compositionally biased region" description="Polar residues" evidence="1">
    <location>
        <begin position="160"/>
        <end position="172"/>
    </location>
</feature>
<dbReference type="STRING" id="329884.A0A4U0WYJ0"/>
<evidence type="ECO:0000313" key="3">
    <source>
        <dbReference type="Proteomes" id="UP000309340"/>
    </source>
</evidence>
<evidence type="ECO:0000256" key="1">
    <source>
        <dbReference type="SAM" id="MobiDB-lite"/>
    </source>
</evidence>
<feature type="region of interest" description="Disordered" evidence="1">
    <location>
        <begin position="1"/>
        <end position="49"/>
    </location>
</feature>
<reference evidence="2 3" key="1">
    <citation type="submission" date="2017-03" db="EMBL/GenBank/DDBJ databases">
        <title>Genomes of endolithic fungi from Antarctica.</title>
        <authorList>
            <person name="Coleine C."/>
            <person name="Masonjones S."/>
            <person name="Stajich J.E."/>
        </authorList>
    </citation>
    <scope>NUCLEOTIDE SEQUENCE [LARGE SCALE GENOMIC DNA]</scope>
    <source>
        <strain evidence="2 3">CCFEE 5184</strain>
    </source>
</reference>